<evidence type="ECO:0000256" key="1">
    <source>
        <dbReference type="SAM" id="Phobius"/>
    </source>
</evidence>
<gene>
    <name evidence="2" type="ORF">T01_2935</name>
</gene>
<dbReference type="EMBL" id="JYDH01001583">
    <property type="protein sequence ID" value="KRY24610.1"/>
    <property type="molecule type" value="Genomic_DNA"/>
</dbReference>
<comment type="caution">
    <text evidence="2">The sequence shown here is derived from an EMBL/GenBank/DDBJ whole genome shotgun (WGS) entry which is preliminary data.</text>
</comment>
<evidence type="ECO:0000313" key="2">
    <source>
        <dbReference type="EMBL" id="KRY24610.1"/>
    </source>
</evidence>
<sequence length="95" mass="11217">MLWFVHAIVARAFGAIRRMYHELREKDAVLQNVDDPNMRAELEREFEEESASTKRHTIGVMRLIGMHCTVYVVAVFRFAFRPKFARVVSFRSRQS</sequence>
<dbReference type="OrthoDB" id="5927125at2759"/>
<organism evidence="2 3">
    <name type="scientific">Trichinella spiralis</name>
    <name type="common">Trichina worm</name>
    <dbReference type="NCBI Taxonomy" id="6334"/>
    <lineage>
        <taxon>Eukaryota</taxon>
        <taxon>Metazoa</taxon>
        <taxon>Ecdysozoa</taxon>
        <taxon>Nematoda</taxon>
        <taxon>Enoplea</taxon>
        <taxon>Dorylaimia</taxon>
        <taxon>Trichinellida</taxon>
        <taxon>Trichinellidae</taxon>
        <taxon>Trichinella</taxon>
    </lineage>
</organism>
<keyword evidence="1" id="KW-0812">Transmembrane</keyword>
<proteinExistence type="predicted"/>
<name>A0A0V1AIF1_TRISP</name>
<keyword evidence="1" id="KW-0472">Membrane</keyword>
<dbReference type="InParanoid" id="A0A0V1AIF1"/>
<dbReference type="Proteomes" id="UP000054776">
    <property type="component" value="Unassembled WGS sequence"/>
</dbReference>
<evidence type="ECO:0000313" key="3">
    <source>
        <dbReference type="Proteomes" id="UP000054776"/>
    </source>
</evidence>
<accession>A0A0V1AIF1</accession>
<keyword evidence="3" id="KW-1185">Reference proteome</keyword>
<keyword evidence="1" id="KW-1133">Transmembrane helix</keyword>
<reference evidence="2 3" key="1">
    <citation type="submission" date="2015-01" db="EMBL/GenBank/DDBJ databases">
        <title>Evolution of Trichinella species and genotypes.</title>
        <authorList>
            <person name="Korhonen P.K."/>
            <person name="Edoardo P."/>
            <person name="Giuseppe L.R."/>
            <person name="Gasser R.B."/>
        </authorList>
    </citation>
    <scope>NUCLEOTIDE SEQUENCE [LARGE SCALE GENOMIC DNA]</scope>
    <source>
        <strain evidence="2">ISS3</strain>
    </source>
</reference>
<dbReference type="AlphaFoldDB" id="A0A0V1AIF1"/>
<feature type="transmembrane region" description="Helical" evidence="1">
    <location>
        <begin position="60"/>
        <end position="80"/>
    </location>
</feature>
<protein>
    <submittedName>
        <fullName evidence="2">Uncharacterized protein</fullName>
    </submittedName>
</protein>